<comment type="caution">
    <text evidence="1">The sequence shown here is derived from an EMBL/GenBank/DDBJ whole genome shotgun (WGS) entry which is preliminary data.</text>
</comment>
<dbReference type="AlphaFoldDB" id="A0AAV4MTS0"/>
<reference evidence="1 2" key="1">
    <citation type="submission" date="2021-06" db="EMBL/GenBank/DDBJ databases">
        <title>Caerostris extrusa draft genome.</title>
        <authorList>
            <person name="Kono N."/>
            <person name="Arakawa K."/>
        </authorList>
    </citation>
    <scope>NUCLEOTIDE SEQUENCE [LARGE SCALE GENOMIC DNA]</scope>
</reference>
<evidence type="ECO:0000313" key="2">
    <source>
        <dbReference type="Proteomes" id="UP001054945"/>
    </source>
</evidence>
<organism evidence="1 2">
    <name type="scientific">Caerostris extrusa</name>
    <name type="common">Bark spider</name>
    <name type="synonym">Caerostris bankana</name>
    <dbReference type="NCBI Taxonomy" id="172846"/>
    <lineage>
        <taxon>Eukaryota</taxon>
        <taxon>Metazoa</taxon>
        <taxon>Ecdysozoa</taxon>
        <taxon>Arthropoda</taxon>
        <taxon>Chelicerata</taxon>
        <taxon>Arachnida</taxon>
        <taxon>Araneae</taxon>
        <taxon>Araneomorphae</taxon>
        <taxon>Entelegynae</taxon>
        <taxon>Araneoidea</taxon>
        <taxon>Araneidae</taxon>
        <taxon>Caerostris</taxon>
    </lineage>
</organism>
<proteinExistence type="predicted"/>
<name>A0AAV4MTS0_CAEEX</name>
<dbReference type="Proteomes" id="UP001054945">
    <property type="component" value="Unassembled WGS sequence"/>
</dbReference>
<evidence type="ECO:0000313" key="1">
    <source>
        <dbReference type="EMBL" id="GIX75871.1"/>
    </source>
</evidence>
<gene>
    <name evidence="1" type="ORF">CEXT_61901</name>
</gene>
<dbReference type="EMBL" id="BPLR01020205">
    <property type="protein sequence ID" value="GIX75871.1"/>
    <property type="molecule type" value="Genomic_DNA"/>
</dbReference>
<keyword evidence="2" id="KW-1185">Reference proteome</keyword>
<protein>
    <submittedName>
        <fullName evidence="1">Uncharacterized protein</fullName>
    </submittedName>
</protein>
<accession>A0AAV4MTS0</accession>
<sequence length="78" mass="8800">MNPFRRMGRNSILFNSAICRKLDGFSVCVFSSFLPLHKTPSGLSTPHATHSIFVATMHVLHLLHNTPPLPCWKIMNKV</sequence>